<comment type="caution">
    <text evidence="15">The sequence shown here is derived from an EMBL/GenBank/DDBJ whole genome shotgun (WGS) entry which is preliminary data.</text>
</comment>
<name>A0A554WA15_9BURK</name>
<dbReference type="PANTHER" id="PTHR11088">
    <property type="entry name" value="TRNA DIMETHYLALLYLTRANSFERASE"/>
    <property type="match status" value="1"/>
</dbReference>
<evidence type="ECO:0000256" key="6">
    <source>
        <dbReference type="ARBA" id="ARBA00022741"/>
    </source>
</evidence>
<protein>
    <recommendedName>
        <fullName evidence="10">tRNA dimethylallyltransferase</fullName>
        <ecNumber evidence="10">2.5.1.75</ecNumber>
    </recommendedName>
    <alternativeName>
        <fullName evidence="10">Dimethylallyl diphosphate:tRNA dimethylallyltransferase</fullName>
        <shortName evidence="10">DMAPP:tRNA dimethylallyltransferase</shortName>
        <shortName evidence="10">DMATase</shortName>
    </alternativeName>
    <alternativeName>
        <fullName evidence="10">Isopentenyl-diphosphate:tRNA isopentenyltransferase</fullName>
        <shortName evidence="10">IPP transferase</shortName>
        <shortName evidence="10">IPPT</shortName>
        <shortName evidence="10">IPTase</shortName>
    </alternativeName>
</protein>
<dbReference type="GO" id="GO:0006400">
    <property type="term" value="P:tRNA modification"/>
    <property type="evidence" value="ECO:0007669"/>
    <property type="project" value="TreeGrafter"/>
</dbReference>
<feature type="binding site" evidence="10">
    <location>
        <begin position="19"/>
        <end position="24"/>
    </location>
    <ligand>
        <name>substrate</name>
    </ligand>
</feature>
<keyword evidence="7 10" id="KW-0067">ATP-binding</keyword>
<evidence type="ECO:0000256" key="14">
    <source>
        <dbReference type="SAM" id="MobiDB-lite"/>
    </source>
</evidence>
<comment type="similarity">
    <text evidence="3 10 13">Belongs to the IPP transferase family.</text>
</comment>
<dbReference type="InterPro" id="IPR039657">
    <property type="entry name" value="Dimethylallyltransferase"/>
</dbReference>
<dbReference type="FunFam" id="1.10.20.140:FF:000001">
    <property type="entry name" value="tRNA dimethylallyltransferase"/>
    <property type="match status" value="1"/>
</dbReference>
<dbReference type="PANTHER" id="PTHR11088:SF60">
    <property type="entry name" value="TRNA DIMETHYLALLYLTRANSFERASE"/>
    <property type="match status" value="1"/>
</dbReference>
<dbReference type="EC" id="2.5.1.75" evidence="10"/>
<keyword evidence="4 10" id="KW-0808">Transferase</keyword>
<dbReference type="SUPFAM" id="SSF52540">
    <property type="entry name" value="P-loop containing nucleoside triphosphate hydrolases"/>
    <property type="match status" value="1"/>
</dbReference>
<evidence type="ECO:0000256" key="13">
    <source>
        <dbReference type="RuleBase" id="RU003785"/>
    </source>
</evidence>
<evidence type="ECO:0000256" key="9">
    <source>
        <dbReference type="ARBA" id="ARBA00049563"/>
    </source>
</evidence>
<evidence type="ECO:0000256" key="2">
    <source>
        <dbReference type="ARBA" id="ARBA00003213"/>
    </source>
</evidence>
<feature type="site" description="Interaction with substrate tRNA" evidence="10">
    <location>
        <position position="130"/>
    </location>
</feature>
<dbReference type="InterPro" id="IPR027417">
    <property type="entry name" value="P-loop_NTPase"/>
</dbReference>
<feature type="compositionally biased region" description="Low complexity" evidence="14">
    <location>
        <begin position="369"/>
        <end position="379"/>
    </location>
</feature>
<feature type="site" description="Interaction with substrate tRNA" evidence="10">
    <location>
        <position position="108"/>
    </location>
</feature>
<evidence type="ECO:0000256" key="1">
    <source>
        <dbReference type="ARBA" id="ARBA00001946"/>
    </source>
</evidence>
<dbReference type="RefSeq" id="WP_143889817.1">
    <property type="nucleotide sequence ID" value="NZ_VJNB01000003.1"/>
</dbReference>
<feature type="region of interest" description="Interaction with substrate tRNA" evidence="10">
    <location>
        <begin position="42"/>
        <end position="45"/>
    </location>
</feature>
<keyword evidence="16" id="KW-1185">Reference proteome</keyword>
<dbReference type="InterPro" id="IPR018022">
    <property type="entry name" value="IPT"/>
</dbReference>
<reference evidence="15 16" key="1">
    <citation type="submission" date="2019-07" db="EMBL/GenBank/DDBJ databases">
        <title>Tepidimonas alkaliphilus YIM 72238 draft genome.</title>
        <authorList>
            <person name="Da Costa M.S."/>
            <person name="Froufe H.J.C."/>
            <person name="Egas C."/>
            <person name="Albuquerque L."/>
        </authorList>
    </citation>
    <scope>NUCLEOTIDE SEQUENCE [LARGE SCALE GENOMIC DNA]</scope>
    <source>
        <strain evidence="15 16">YIM 72238</strain>
    </source>
</reference>
<dbReference type="Pfam" id="PF01715">
    <property type="entry name" value="IPPT"/>
    <property type="match status" value="1"/>
</dbReference>
<evidence type="ECO:0000256" key="11">
    <source>
        <dbReference type="RuleBase" id="RU003783"/>
    </source>
</evidence>
<comment type="caution">
    <text evidence="10">Lacks conserved residue(s) required for the propagation of feature annotation.</text>
</comment>
<dbReference type="GO" id="GO:0005524">
    <property type="term" value="F:ATP binding"/>
    <property type="evidence" value="ECO:0007669"/>
    <property type="project" value="UniProtKB-UniRule"/>
</dbReference>
<dbReference type="HAMAP" id="MF_00185">
    <property type="entry name" value="IPP_trans"/>
    <property type="match status" value="1"/>
</dbReference>
<evidence type="ECO:0000256" key="12">
    <source>
        <dbReference type="RuleBase" id="RU003784"/>
    </source>
</evidence>
<evidence type="ECO:0000256" key="3">
    <source>
        <dbReference type="ARBA" id="ARBA00005842"/>
    </source>
</evidence>
<keyword evidence="8 10" id="KW-0460">Magnesium</keyword>
<comment type="cofactor">
    <cofactor evidence="1 10">
        <name>Mg(2+)</name>
        <dbReference type="ChEBI" id="CHEBI:18420"/>
    </cofactor>
</comment>
<dbReference type="NCBIfam" id="TIGR00174">
    <property type="entry name" value="miaA"/>
    <property type="match status" value="1"/>
</dbReference>
<comment type="subunit">
    <text evidence="10">Monomer.</text>
</comment>
<dbReference type="OrthoDB" id="9776390at2"/>
<dbReference type="Gene3D" id="3.40.50.300">
    <property type="entry name" value="P-loop containing nucleotide triphosphate hydrolases"/>
    <property type="match status" value="1"/>
</dbReference>
<feature type="binding site" evidence="10">
    <location>
        <begin position="17"/>
        <end position="24"/>
    </location>
    <ligand>
        <name>ATP</name>
        <dbReference type="ChEBI" id="CHEBI:30616"/>
    </ligand>
</feature>
<feature type="region of interest" description="Disordered" evidence="14">
    <location>
        <begin position="357"/>
        <end position="379"/>
    </location>
</feature>
<sequence length="379" mass="40784">MTAAPETPPCAWLALAGPTASGKTALALAIAGRWPVEIVSVDSALVYRGMDVGTAKPDAAERARVPHHLIDIRDPREPYSAAEFVRDARALLPAIRARGRWPLLVGGTMLYFKALLDGLDELPPAQPALRAAIEAEARARGWPALHAELARVDPVTAARLAPHDAQRIGRALEVWRATGQPLSALQRRWRRAPGAAARADDVSGETVAIRPVADESALPQDTLRIGSWPGWLLSLEPADRGWLRARIDARLQAMWRDGLLDEVRALRARGDLGLQLPALRCVGYRQAWEALEEAAAAGRDALTADEQARLHERAAAATRQLAKRQLTWLRSMPARHALPADAADVLRRTLAVVEAAWGPPGSTPPAPSAWPAADDAAAA</sequence>
<accession>A0A554WA15</accession>
<evidence type="ECO:0000256" key="4">
    <source>
        <dbReference type="ARBA" id="ARBA00022679"/>
    </source>
</evidence>
<dbReference type="EMBL" id="VJNB01000003">
    <property type="protein sequence ID" value="TSE20428.1"/>
    <property type="molecule type" value="Genomic_DNA"/>
</dbReference>
<organism evidence="15 16">
    <name type="scientific">Tepidimonas alkaliphilus</name>
    <dbReference type="NCBI Taxonomy" id="2588942"/>
    <lineage>
        <taxon>Bacteria</taxon>
        <taxon>Pseudomonadati</taxon>
        <taxon>Pseudomonadota</taxon>
        <taxon>Betaproteobacteria</taxon>
        <taxon>Burkholderiales</taxon>
        <taxon>Tepidimonas</taxon>
    </lineage>
</organism>
<evidence type="ECO:0000256" key="5">
    <source>
        <dbReference type="ARBA" id="ARBA00022694"/>
    </source>
</evidence>
<feature type="region of interest" description="Interaction with substrate tRNA" evidence="10">
    <location>
        <begin position="280"/>
        <end position="285"/>
    </location>
</feature>
<dbReference type="Gene3D" id="1.10.20.140">
    <property type="match status" value="1"/>
</dbReference>
<keyword evidence="5 10" id="KW-0819">tRNA processing</keyword>
<evidence type="ECO:0000256" key="10">
    <source>
        <dbReference type="HAMAP-Rule" id="MF_00185"/>
    </source>
</evidence>
<proteinExistence type="inferred from homology"/>
<feature type="region of interest" description="Interaction with substrate tRNA" evidence="10">
    <location>
        <begin position="166"/>
        <end position="170"/>
    </location>
</feature>
<evidence type="ECO:0000313" key="16">
    <source>
        <dbReference type="Proteomes" id="UP000315736"/>
    </source>
</evidence>
<gene>
    <name evidence="10 15" type="primary">miaA</name>
    <name evidence="15" type="ORF">Talka_00774</name>
</gene>
<keyword evidence="6 10" id="KW-0547">Nucleotide-binding</keyword>
<evidence type="ECO:0000256" key="8">
    <source>
        <dbReference type="ARBA" id="ARBA00022842"/>
    </source>
</evidence>
<dbReference type="GO" id="GO:0052381">
    <property type="term" value="F:tRNA dimethylallyltransferase activity"/>
    <property type="evidence" value="ECO:0007669"/>
    <property type="project" value="UniProtKB-UniRule"/>
</dbReference>
<dbReference type="AlphaFoldDB" id="A0A554WA15"/>
<dbReference type="Proteomes" id="UP000315736">
    <property type="component" value="Unassembled WGS sequence"/>
</dbReference>
<comment type="function">
    <text evidence="2 10 12">Catalyzes the transfer of a dimethylallyl group onto the adenine at position 37 in tRNAs that read codons beginning with uridine, leading to the formation of N6-(dimethylallyl)adenosine (i(6)A).</text>
</comment>
<evidence type="ECO:0000256" key="7">
    <source>
        <dbReference type="ARBA" id="ARBA00022840"/>
    </source>
</evidence>
<evidence type="ECO:0000313" key="15">
    <source>
        <dbReference type="EMBL" id="TSE20428.1"/>
    </source>
</evidence>
<comment type="catalytic activity">
    <reaction evidence="9 10 11">
        <text>adenosine(37) in tRNA + dimethylallyl diphosphate = N(6)-dimethylallyladenosine(37) in tRNA + diphosphate</text>
        <dbReference type="Rhea" id="RHEA:26482"/>
        <dbReference type="Rhea" id="RHEA-COMP:10162"/>
        <dbReference type="Rhea" id="RHEA-COMP:10375"/>
        <dbReference type="ChEBI" id="CHEBI:33019"/>
        <dbReference type="ChEBI" id="CHEBI:57623"/>
        <dbReference type="ChEBI" id="CHEBI:74411"/>
        <dbReference type="ChEBI" id="CHEBI:74415"/>
        <dbReference type="EC" id="2.5.1.75"/>
    </reaction>
</comment>